<accession>A0A8H5G9F7</accession>
<feature type="compositionally biased region" description="Pro residues" evidence="1">
    <location>
        <begin position="192"/>
        <end position="202"/>
    </location>
</feature>
<feature type="compositionally biased region" description="Polar residues" evidence="1">
    <location>
        <begin position="569"/>
        <end position="589"/>
    </location>
</feature>
<organism evidence="2 3">
    <name type="scientific">Leucocoprinus leucothites</name>
    <dbReference type="NCBI Taxonomy" id="201217"/>
    <lineage>
        <taxon>Eukaryota</taxon>
        <taxon>Fungi</taxon>
        <taxon>Dikarya</taxon>
        <taxon>Basidiomycota</taxon>
        <taxon>Agaricomycotina</taxon>
        <taxon>Agaricomycetes</taxon>
        <taxon>Agaricomycetidae</taxon>
        <taxon>Agaricales</taxon>
        <taxon>Agaricineae</taxon>
        <taxon>Agaricaceae</taxon>
        <taxon>Leucocoprinus</taxon>
    </lineage>
</organism>
<evidence type="ECO:0000313" key="2">
    <source>
        <dbReference type="EMBL" id="KAF5360828.1"/>
    </source>
</evidence>
<dbReference type="EMBL" id="JAACJO010000003">
    <property type="protein sequence ID" value="KAF5360828.1"/>
    <property type="molecule type" value="Genomic_DNA"/>
</dbReference>
<feature type="region of interest" description="Disordered" evidence="1">
    <location>
        <begin position="610"/>
        <end position="675"/>
    </location>
</feature>
<sequence length="809" mass="89497">MHGLTVHLVESYYRCIAFGLANHGDVFCFNGDDVNGRIKIPTIDDRDSNRFSPPPPPLGCRDFHCLDNDVVFGPEAQRLLESAGLLLFNWSPPRGASKPKPLSTIPRNLAQELALSLHNPNNLSSDTLVTAEEFLSFASDSSTLTDTSFHLDPFMADAGGQLPGGFDGEPLQPPNNQEQAPVPPGYVAQHFPLPPGQAPPGFEPAQFPAQPDGQPPPPPNQQPFIIYQPPAPRHMPSRYDRNAPKFDGHPRSSPKILRGSRYAWKGIRDYDAWTSRPSAAGADWIRFKEDILAMYPGAEDDARYNVTDLEVFVERHVAKPMRDRFQFGEYYREFLTRSAWLLNRNLILQRERNKLFLSGFHIDFRQQLRTQLRIQDPRHALDEPWDIDDVEGAARFLLDGTGSGNVLTLSTPSPSPPPTYPVAPAPHFTPSPRETFDMSSIEQILTSDAFLSRLAGKLNVPARSNPQSSYQPPFQQNSPQQRQAWPCGFCHSTEHMFRRCPSLDDYLRHGLCIRDGSNRICMPDGTSVSPQVAPGRNMKERIDNWHKSRSPASVPAQANILEVYPSRSIASSPSYTPVTSSMPYSTSHTSQDEEELARLEAIALATMKRQDEIRRRSGNAGKARNAPLTPKSTPTVPNPSQNAPATSSTSPPSKPPHTSNSAPPKPSTPDPHTQGQQYRFAAPIEDPKTVRDVIQRSLDGPVTLTQRELYAIAPEVRRHIKEQITTHRVPVGPPAGATLLENAGKDADLAVSSVIQHHLSSPPYSIIVANPVEELRTIPLEIDGKVTVDAILDEGSQVIGIRRDSNPGF</sequence>
<comment type="caution">
    <text evidence="2">The sequence shown here is derived from an EMBL/GenBank/DDBJ whole genome shotgun (WGS) entry which is preliminary data.</text>
</comment>
<dbReference type="Proteomes" id="UP000559027">
    <property type="component" value="Unassembled WGS sequence"/>
</dbReference>
<name>A0A8H5G9F7_9AGAR</name>
<gene>
    <name evidence="2" type="ORF">D9756_004579</name>
</gene>
<feature type="region of interest" description="Disordered" evidence="1">
    <location>
        <begin position="569"/>
        <end position="595"/>
    </location>
</feature>
<feature type="compositionally biased region" description="Basic and acidic residues" evidence="1">
    <location>
        <begin position="237"/>
        <end position="250"/>
    </location>
</feature>
<evidence type="ECO:0000256" key="1">
    <source>
        <dbReference type="SAM" id="MobiDB-lite"/>
    </source>
</evidence>
<feature type="region of interest" description="Disordered" evidence="1">
    <location>
        <begin position="155"/>
        <end position="254"/>
    </location>
</feature>
<reference evidence="2 3" key="1">
    <citation type="journal article" date="2020" name="ISME J.">
        <title>Uncovering the hidden diversity of litter-decomposition mechanisms in mushroom-forming fungi.</title>
        <authorList>
            <person name="Floudas D."/>
            <person name="Bentzer J."/>
            <person name="Ahren D."/>
            <person name="Johansson T."/>
            <person name="Persson P."/>
            <person name="Tunlid A."/>
        </authorList>
    </citation>
    <scope>NUCLEOTIDE SEQUENCE [LARGE SCALE GENOMIC DNA]</scope>
    <source>
        <strain evidence="2 3">CBS 146.42</strain>
    </source>
</reference>
<proteinExistence type="predicted"/>
<feature type="compositionally biased region" description="Low complexity" evidence="1">
    <location>
        <begin position="639"/>
        <end position="661"/>
    </location>
</feature>
<dbReference type="OrthoDB" id="5596707at2759"/>
<evidence type="ECO:0000313" key="3">
    <source>
        <dbReference type="Proteomes" id="UP000559027"/>
    </source>
</evidence>
<dbReference type="AlphaFoldDB" id="A0A8H5G9F7"/>
<keyword evidence="3" id="KW-1185">Reference proteome</keyword>
<protein>
    <submittedName>
        <fullName evidence="2">Uncharacterized protein</fullName>
    </submittedName>
</protein>